<evidence type="ECO:0000256" key="1">
    <source>
        <dbReference type="SAM" id="MobiDB-lite"/>
    </source>
</evidence>
<evidence type="ECO:0000313" key="3">
    <source>
        <dbReference type="Proteomes" id="UP000263013"/>
    </source>
</evidence>
<feature type="compositionally biased region" description="Polar residues" evidence="1">
    <location>
        <begin position="55"/>
        <end position="64"/>
    </location>
</feature>
<organism evidence="2 3">
    <name type="scientific">Meiothermus taiwanensis WR-220</name>
    <dbReference type="NCBI Taxonomy" id="1339250"/>
    <lineage>
        <taxon>Bacteria</taxon>
        <taxon>Thermotogati</taxon>
        <taxon>Deinococcota</taxon>
        <taxon>Deinococci</taxon>
        <taxon>Thermales</taxon>
        <taxon>Thermaceae</taxon>
        <taxon>Meiothermus</taxon>
    </lineage>
</organism>
<dbReference type="EMBL" id="CP021131">
    <property type="protein sequence ID" value="AWR87954.1"/>
    <property type="molecule type" value="Genomic_DNA"/>
</dbReference>
<keyword evidence="2" id="KW-0614">Plasmid</keyword>
<proteinExistence type="predicted"/>
<reference evidence="2 3" key="1">
    <citation type="submission" date="2017-05" db="EMBL/GenBank/DDBJ databases">
        <title>Complete genome sequence of Meiothermus taiwanensis WR-220.</title>
        <authorList>
            <person name="Wu W.-L."/>
            <person name="Lo W.-S."/>
            <person name="Kuo C.-H."/>
            <person name="Wu S.-H."/>
        </authorList>
    </citation>
    <scope>NUCLEOTIDE SEQUENCE [LARGE SCALE GENOMIC DNA]</scope>
    <source>
        <strain evidence="2 3">WR-220</strain>
        <plasmid evidence="2 3">pMtWR-220</plasmid>
    </source>
</reference>
<keyword evidence="3" id="KW-1185">Reference proteome</keyword>
<feature type="compositionally biased region" description="Low complexity" evidence="1">
    <location>
        <begin position="132"/>
        <end position="141"/>
    </location>
</feature>
<feature type="compositionally biased region" description="Low complexity" evidence="1">
    <location>
        <begin position="78"/>
        <end position="90"/>
    </location>
</feature>
<dbReference type="Proteomes" id="UP000263013">
    <property type="component" value="Plasmid pMtWR-220"/>
</dbReference>
<accession>A0A808U5M4</accession>
<name>A0A808U5M4_9DEIN</name>
<feature type="region of interest" description="Disordered" evidence="1">
    <location>
        <begin position="40"/>
        <end position="90"/>
    </location>
</feature>
<protein>
    <submittedName>
        <fullName evidence="2">Uncharacterized protein</fullName>
    </submittedName>
</protein>
<sequence>MKRAVGALDPWASSTRWMMRAMVLSEGSLSTRTVSTPSVLMEPANTRSPGPLLTGTDSPVTGESSRAENPLRMVPSAGTRPPGRTCTTCPTRRLLAGTSRVRMSSPSPSRRKAVLGAKAARALIPALALPAAMPSSSSPTANRNTTTAASGASPITTAPMAAMVTRVLMPKGLPSLTPAQALRASGQTPTSVAAT</sequence>
<gene>
    <name evidence="2" type="ORF">Mtai_v1c27260</name>
</gene>
<geneLocation type="plasmid" evidence="2 3">
    <name>pMtWR-220</name>
</geneLocation>
<feature type="region of interest" description="Disordered" evidence="1">
    <location>
        <begin position="132"/>
        <end position="153"/>
    </location>
</feature>
<evidence type="ECO:0000313" key="2">
    <source>
        <dbReference type="EMBL" id="AWR87954.1"/>
    </source>
</evidence>
<feature type="compositionally biased region" description="Polar residues" evidence="1">
    <location>
        <begin position="142"/>
        <end position="153"/>
    </location>
</feature>